<dbReference type="AlphaFoldDB" id="A0A7I8LEW2"/>
<keyword evidence="5" id="KW-0158">Chromosome</keyword>
<dbReference type="OrthoDB" id="362021at2759"/>
<dbReference type="GO" id="GO:0000796">
    <property type="term" value="C:condensin complex"/>
    <property type="evidence" value="ECO:0007669"/>
    <property type="project" value="InterPro"/>
</dbReference>
<dbReference type="PANTHER" id="PTHR13108">
    <property type="entry name" value="CONDENSIN COMPLEX SUBUNIT 2"/>
    <property type="match status" value="1"/>
</dbReference>
<dbReference type="PANTHER" id="PTHR13108:SF9">
    <property type="entry name" value="CONDENSIN COMPLEX SUBUNIT 2"/>
    <property type="match status" value="1"/>
</dbReference>
<evidence type="ECO:0000256" key="7">
    <source>
        <dbReference type="ARBA" id="ARBA00022618"/>
    </source>
</evidence>
<evidence type="ECO:0000256" key="12">
    <source>
        <dbReference type="SAM" id="MobiDB-lite"/>
    </source>
</evidence>
<name>A0A7I8LEW2_SPIIN</name>
<proteinExistence type="inferred from homology"/>
<accession>A0A7I8LEW2</accession>
<evidence type="ECO:0000256" key="3">
    <source>
        <dbReference type="ARBA" id="ARBA00009471"/>
    </source>
</evidence>
<comment type="function">
    <text evidence="11">Regulatory subunit of the condensin complex, a complex required for conversion of interphase chromatin into mitotic-like condense chromosomes.</text>
</comment>
<dbReference type="Proteomes" id="UP000663760">
    <property type="component" value="Chromosome 15"/>
</dbReference>
<evidence type="ECO:0000256" key="6">
    <source>
        <dbReference type="ARBA" id="ARBA00022490"/>
    </source>
</evidence>
<keyword evidence="8 11" id="KW-0498">Mitosis</keyword>
<evidence type="ECO:0000256" key="2">
    <source>
        <dbReference type="ARBA" id="ARBA00004496"/>
    </source>
</evidence>
<dbReference type="GO" id="GO:0007076">
    <property type="term" value="P:mitotic chromosome condensation"/>
    <property type="evidence" value="ECO:0007669"/>
    <property type="project" value="InterPro"/>
</dbReference>
<evidence type="ECO:0000256" key="4">
    <source>
        <dbReference type="ARBA" id="ARBA00016065"/>
    </source>
</evidence>
<dbReference type="GO" id="GO:0051301">
    <property type="term" value="P:cell division"/>
    <property type="evidence" value="ECO:0007669"/>
    <property type="project" value="UniProtKB-KW"/>
</dbReference>
<dbReference type="GO" id="GO:0005737">
    <property type="term" value="C:cytoplasm"/>
    <property type="evidence" value="ECO:0007669"/>
    <property type="project" value="UniProtKB-SubCell"/>
</dbReference>
<sequence length="714" mass="79160">MTERFGEVEDEQLLSPRRAAAARLLKSPVSASAAVQQNALHFLGSNDDQLERAQARAARAAAIRRKPIVAVTHGIDTHPRSDVLGKEQITELFHNCIKLASENKINQKNTWELNLIDHLSEIIKVESDDDAETNFQKASCTLEAGVKIYSLRVDSVHSEAYKVLGGINRAGRDDDKENIPEVDSMGISQEGIQKKGTDRKVSPLSTLESSFDVLNVKKFDAAFTVDPLYHQTSAKFDEGGAKGLLLNNLGVYGDCQVLFDSLESPTNVTCSKSQADKSDFIDLSFARDCIGQMMTSIAMQRDISPTLREIISLFNEDNRRPTDIYVATQRSDRRDDMGESNKHDFESNENEVEGNEKGFESNENGFEINKNEFESNTFDDCEPCGFDNDEQGSVVDDCSSYTTAHFAGDPEENSSCTLLEQDADPKFESIAGFLALGLGFAPKTNAWAGPDHWKYRKIKVPDEIPASAGESFLIKRKVKKKKQEACDIDFTKALDKEISDIFAPPKSRRSILLPPNRGSCSITLPEDCHYQAQNLVRLLLRPDVLCLGKKLRKSADESSQRSQPYELATSWDNESVANDYYDDENMLNDFGEPGSLVSQPRQVNKIEVRYDKSSKQVDVHALKDTLWCIIKDSKRPAETRVEDAVAVSFRQVLGCFSENCSGAYAKDVSPHLSFICLLHLANEHSLTIRGTPSLDELEISLPPTKTSASAAAAG</sequence>
<reference evidence="13" key="1">
    <citation type="submission" date="2020-02" db="EMBL/GenBank/DDBJ databases">
        <authorList>
            <person name="Scholz U."/>
            <person name="Mascher M."/>
            <person name="Fiebig A."/>
        </authorList>
    </citation>
    <scope>NUCLEOTIDE SEQUENCE</scope>
</reference>
<dbReference type="PIRSF" id="PIRSF017126">
    <property type="entry name" value="Condensin_H"/>
    <property type="match status" value="1"/>
</dbReference>
<evidence type="ECO:0000313" key="14">
    <source>
        <dbReference type="Proteomes" id="UP000663760"/>
    </source>
</evidence>
<evidence type="ECO:0000313" key="13">
    <source>
        <dbReference type="EMBL" id="CAA7408380.1"/>
    </source>
</evidence>
<feature type="region of interest" description="Disordered" evidence="12">
    <location>
        <begin position="329"/>
        <end position="363"/>
    </location>
</feature>
<keyword evidence="14" id="KW-1185">Reference proteome</keyword>
<keyword evidence="10 11" id="KW-0131">Cell cycle</keyword>
<keyword evidence="7 11" id="KW-0132">Cell division</keyword>
<comment type="similarity">
    <text evidence="3 11">Belongs to the CND2 (condensin subunit 2) family.</text>
</comment>
<feature type="compositionally biased region" description="Basic and acidic residues" evidence="12">
    <location>
        <begin position="330"/>
        <end position="346"/>
    </location>
</feature>
<organism evidence="13 14">
    <name type="scientific">Spirodela intermedia</name>
    <name type="common">Intermediate duckweed</name>
    <dbReference type="NCBI Taxonomy" id="51605"/>
    <lineage>
        <taxon>Eukaryota</taxon>
        <taxon>Viridiplantae</taxon>
        <taxon>Streptophyta</taxon>
        <taxon>Embryophyta</taxon>
        <taxon>Tracheophyta</taxon>
        <taxon>Spermatophyta</taxon>
        <taxon>Magnoliopsida</taxon>
        <taxon>Liliopsida</taxon>
        <taxon>Araceae</taxon>
        <taxon>Lemnoideae</taxon>
        <taxon>Spirodela</taxon>
    </lineage>
</organism>
<comment type="subcellular location">
    <subcellularLocation>
        <location evidence="1">Chromosome</location>
    </subcellularLocation>
    <subcellularLocation>
        <location evidence="2">Cytoplasm</location>
    </subcellularLocation>
</comment>
<evidence type="ECO:0000256" key="11">
    <source>
        <dbReference type="PIRNR" id="PIRNR017126"/>
    </source>
</evidence>
<dbReference type="InterPro" id="IPR022816">
    <property type="entry name" value="Condensin_barren_su2"/>
</dbReference>
<evidence type="ECO:0000256" key="9">
    <source>
        <dbReference type="ARBA" id="ARBA00023067"/>
    </source>
</evidence>
<evidence type="ECO:0000256" key="10">
    <source>
        <dbReference type="ARBA" id="ARBA00023306"/>
    </source>
</evidence>
<dbReference type="GO" id="GO:0003682">
    <property type="term" value="F:chromatin binding"/>
    <property type="evidence" value="ECO:0007669"/>
    <property type="project" value="TreeGrafter"/>
</dbReference>
<keyword evidence="6" id="KW-0963">Cytoplasm</keyword>
<dbReference type="Pfam" id="PF05786">
    <property type="entry name" value="Cnd2"/>
    <property type="match status" value="1"/>
</dbReference>
<evidence type="ECO:0000256" key="5">
    <source>
        <dbReference type="ARBA" id="ARBA00022454"/>
    </source>
</evidence>
<evidence type="ECO:0000256" key="1">
    <source>
        <dbReference type="ARBA" id="ARBA00004286"/>
    </source>
</evidence>
<evidence type="ECO:0000256" key="8">
    <source>
        <dbReference type="ARBA" id="ARBA00022776"/>
    </source>
</evidence>
<dbReference type="EMBL" id="LR746278">
    <property type="protein sequence ID" value="CAA7408380.1"/>
    <property type="molecule type" value="Genomic_DNA"/>
</dbReference>
<gene>
    <name evidence="13" type="ORF">SI8410_15019058</name>
</gene>
<keyword evidence="9 11" id="KW-0226">DNA condensation</keyword>
<protein>
    <recommendedName>
        <fullName evidence="4 11">Condensin complex subunit 2</fullName>
    </recommendedName>
</protein>